<evidence type="ECO:0000313" key="2">
    <source>
        <dbReference type="Proteomes" id="UP000466607"/>
    </source>
</evidence>
<sequence length="186" mass="20941">MAIDTWTTLASAGAGALAGAIASWVAAPHVAGRQQRGANKLNAREQINERAGRLLSDVRKYQAHARSSMSRDDDRNLFHTDDITVCGAFLTSAEQLGVVRKKLVRRRLVELYGPETVELCELHGDTDEDPNTSLFMVLNRQHNHLKNPERFRHPDRGLVDQALRREPESPEVERLIKSLSRLKKSR</sequence>
<dbReference type="AlphaFoldDB" id="A0AAD1INJ9"/>
<dbReference type="RefSeq" id="WP_134057134.1">
    <property type="nucleotide sequence ID" value="NZ_AP022586.1"/>
</dbReference>
<organism evidence="1 2">
    <name type="scientific">Mycolicibacterium litorale</name>
    <dbReference type="NCBI Taxonomy" id="758802"/>
    <lineage>
        <taxon>Bacteria</taxon>
        <taxon>Bacillati</taxon>
        <taxon>Actinomycetota</taxon>
        <taxon>Actinomycetes</taxon>
        <taxon>Mycobacteriales</taxon>
        <taxon>Mycobacteriaceae</taxon>
        <taxon>Mycolicibacterium</taxon>
    </lineage>
</organism>
<protein>
    <submittedName>
        <fullName evidence="1">Uncharacterized protein</fullName>
    </submittedName>
</protein>
<evidence type="ECO:0000313" key="1">
    <source>
        <dbReference type="EMBL" id="BBY19030.1"/>
    </source>
</evidence>
<accession>A0AAD1INJ9</accession>
<dbReference type="EMBL" id="AP022586">
    <property type="protein sequence ID" value="BBY19030.1"/>
    <property type="molecule type" value="Genomic_DNA"/>
</dbReference>
<dbReference type="Proteomes" id="UP000466607">
    <property type="component" value="Chromosome"/>
</dbReference>
<name>A0AAD1INJ9_9MYCO</name>
<reference evidence="1 2" key="1">
    <citation type="journal article" date="2019" name="Emerg. Microbes Infect.">
        <title>Comprehensive subspecies identification of 175 nontuberculous mycobacteria species based on 7547 genomic profiles.</title>
        <authorList>
            <person name="Matsumoto Y."/>
            <person name="Kinjo T."/>
            <person name="Motooka D."/>
            <person name="Nabeya D."/>
            <person name="Jung N."/>
            <person name="Uechi K."/>
            <person name="Horii T."/>
            <person name="Iida T."/>
            <person name="Fujita J."/>
            <person name="Nakamura S."/>
        </authorList>
    </citation>
    <scope>NUCLEOTIDE SEQUENCE [LARGE SCALE GENOMIC DNA]</scope>
    <source>
        <strain evidence="1 2">JCM 17423</strain>
    </source>
</reference>
<gene>
    <name evidence="1" type="ORF">MLIT_46220</name>
</gene>
<keyword evidence="2" id="KW-1185">Reference proteome</keyword>
<proteinExistence type="predicted"/>